<comment type="caution">
    <text evidence="1">The sequence shown here is derived from an EMBL/GenBank/DDBJ whole genome shotgun (WGS) entry which is preliminary data.</text>
</comment>
<proteinExistence type="predicted"/>
<organism evidence="1 2">
    <name type="scientific">Lindgomyces ingoldianus</name>
    <dbReference type="NCBI Taxonomy" id="673940"/>
    <lineage>
        <taxon>Eukaryota</taxon>
        <taxon>Fungi</taxon>
        <taxon>Dikarya</taxon>
        <taxon>Ascomycota</taxon>
        <taxon>Pezizomycotina</taxon>
        <taxon>Dothideomycetes</taxon>
        <taxon>Pleosporomycetidae</taxon>
        <taxon>Pleosporales</taxon>
        <taxon>Lindgomycetaceae</taxon>
        <taxon>Lindgomyces</taxon>
    </lineage>
</organism>
<reference evidence="1" key="1">
    <citation type="journal article" date="2020" name="Stud. Mycol.">
        <title>101 Dothideomycetes genomes: a test case for predicting lifestyles and emergence of pathogens.</title>
        <authorList>
            <person name="Haridas S."/>
            <person name="Albert R."/>
            <person name="Binder M."/>
            <person name="Bloem J."/>
            <person name="Labutti K."/>
            <person name="Salamov A."/>
            <person name="Andreopoulos B."/>
            <person name="Baker S."/>
            <person name="Barry K."/>
            <person name="Bills G."/>
            <person name="Bluhm B."/>
            <person name="Cannon C."/>
            <person name="Castanera R."/>
            <person name="Culley D."/>
            <person name="Daum C."/>
            <person name="Ezra D."/>
            <person name="Gonzalez J."/>
            <person name="Henrissat B."/>
            <person name="Kuo A."/>
            <person name="Liang C."/>
            <person name="Lipzen A."/>
            <person name="Lutzoni F."/>
            <person name="Magnuson J."/>
            <person name="Mondo S."/>
            <person name="Nolan M."/>
            <person name="Ohm R."/>
            <person name="Pangilinan J."/>
            <person name="Park H.-J."/>
            <person name="Ramirez L."/>
            <person name="Alfaro M."/>
            <person name="Sun H."/>
            <person name="Tritt A."/>
            <person name="Yoshinaga Y."/>
            <person name="Zwiers L.-H."/>
            <person name="Turgeon B."/>
            <person name="Goodwin S."/>
            <person name="Spatafora J."/>
            <person name="Crous P."/>
            <person name="Grigoriev I."/>
        </authorList>
    </citation>
    <scope>NUCLEOTIDE SEQUENCE</scope>
    <source>
        <strain evidence="1">ATCC 200398</strain>
    </source>
</reference>
<dbReference type="EMBL" id="MU003516">
    <property type="protein sequence ID" value="KAF2468348.1"/>
    <property type="molecule type" value="Genomic_DNA"/>
</dbReference>
<dbReference type="Proteomes" id="UP000799755">
    <property type="component" value="Unassembled WGS sequence"/>
</dbReference>
<evidence type="ECO:0000313" key="2">
    <source>
        <dbReference type="Proteomes" id="UP000799755"/>
    </source>
</evidence>
<accession>A0ACB6QN21</accession>
<sequence>MRIFSFLTLPLVALAIPPPTASLRSAVEKREDFFPYLVEDVCHQPDSRFDQVQRYDKMLKAVQKAREMAKLALKEWWDEGKHGEAAATYLAIPNNGTYKDNEYAQRVHANLQNVALLDERIPFLSRKIDVHCTDISDKCNREVEGPNRPIGGYAENTNHFVGGWHYDVVLCMPFFMADTPDHLAEYWPTQSDFRESVAMSFLENDAGKMLHEMMHIDLISADRPHIIDQFYNGARVYTAPIVADWVLNYKAKTADVVQNADSYTQFVNAVFFTSKFGFLPPPQREVPLTGKLECGGANNEYVDKTQDKYIEDFCTNVAAEYQPGSIGEIARQYDEGLPEHVRFRFYRRPGGKLLPNEIKKQCTDTMPKIFHECDTSTNWKHGGAYTFSKGQDDIYTYYVEPRHERPDPIPTKLPGKCDVWYKFWYDEFYIYGGLWAGNDWGQGQLLPNLRRCGIVSEWRFTYKEEPDKDGVEWEAYGRLPIGAQQWNCVRQAVVDSGGPSDIGCGGS</sequence>
<gene>
    <name evidence="1" type="ORF">BDR25DRAFT_344341</name>
</gene>
<protein>
    <submittedName>
        <fullName evidence="1">Uncharacterized protein</fullName>
    </submittedName>
</protein>
<evidence type="ECO:0000313" key="1">
    <source>
        <dbReference type="EMBL" id="KAF2468348.1"/>
    </source>
</evidence>
<keyword evidence="2" id="KW-1185">Reference proteome</keyword>
<name>A0ACB6QN21_9PLEO</name>